<reference evidence="1 2" key="1">
    <citation type="journal article" date="2019" name="Int. J. Syst. Evol. Microbiol.">
        <title>The Global Catalogue of Microorganisms (GCM) 10K type strain sequencing project: providing services to taxonomists for standard genome sequencing and annotation.</title>
        <authorList>
            <consortium name="The Broad Institute Genomics Platform"/>
            <consortium name="The Broad Institute Genome Sequencing Center for Infectious Disease"/>
            <person name="Wu L."/>
            <person name="Ma J."/>
        </authorList>
    </citation>
    <scope>NUCLEOTIDE SEQUENCE [LARGE SCALE GENOMIC DNA]</scope>
    <source>
        <strain evidence="1 2">CGMCC 1.10390</strain>
    </source>
</reference>
<name>A0ABD6DL07_9EURY</name>
<dbReference type="Proteomes" id="UP001597034">
    <property type="component" value="Unassembled WGS sequence"/>
</dbReference>
<evidence type="ECO:0000313" key="1">
    <source>
        <dbReference type="EMBL" id="MFD1646017.1"/>
    </source>
</evidence>
<evidence type="ECO:0000313" key="2">
    <source>
        <dbReference type="Proteomes" id="UP001597034"/>
    </source>
</evidence>
<evidence type="ECO:0008006" key="3">
    <source>
        <dbReference type="Google" id="ProtNLM"/>
    </source>
</evidence>
<organism evidence="1 2">
    <name type="scientific">Haloarchaeobius litoreus</name>
    <dbReference type="NCBI Taxonomy" id="755306"/>
    <lineage>
        <taxon>Archaea</taxon>
        <taxon>Methanobacteriati</taxon>
        <taxon>Methanobacteriota</taxon>
        <taxon>Stenosarchaea group</taxon>
        <taxon>Halobacteria</taxon>
        <taxon>Halobacteriales</taxon>
        <taxon>Halorubellaceae</taxon>
        <taxon>Haloarchaeobius</taxon>
    </lineage>
</organism>
<dbReference type="AlphaFoldDB" id="A0ABD6DL07"/>
<dbReference type="RefSeq" id="WP_256398460.1">
    <property type="nucleotide sequence ID" value="NZ_JANHJR010000001.1"/>
</dbReference>
<protein>
    <recommendedName>
        <fullName evidence="3">Restriction endonuclease</fullName>
    </recommendedName>
</protein>
<proteinExistence type="predicted"/>
<accession>A0ABD6DL07</accession>
<dbReference type="EMBL" id="JBHUDO010000002">
    <property type="protein sequence ID" value="MFD1646017.1"/>
    <property type="molecule type" value="Genomic_DNA"/>
</dbReference>
<gene>
    <name evidence="1" type="ORF">ACFSBL_10015</name>
</gene>
<comment type="caution">
    <text evidence="1">The sequence shown here is derived from an EMBL/GenBank/DDBJ whole genome shotgun (WGS) entry which is preliminary data.</text>
</comment>
<keyword evidence="2" id="KW-1185">Reference proteome</keyword>
<sequence length="385" mass="43814">MTERTSEREAKLERFAEDLQQAEGKQFLELFNSIQDRELRPSRQDFRIAVQWFLEDIGYDEDHIFQSVSYEHTHESYNFDLVVASRPSAKPWIVIDLGLFDPEITHVFPGHRGDQIQLVAEELDEYHHATEAEYTVSLTDRYLMIASDNFDGRPYPAYKGEGKPGLFTLNYADLTESSFERLKEILSPPDQLPVVDDLSSVFYANDTINGKYFKMDLRELATSYKPVLDAEGAYEKGNALEDFALLMIGGLTGLETIEQKMRTTTSELDVVASNVSTDPSSIFYNYGDFVLFECENWDGSVGAKEVRDFIGKLDRSRVDLGVLFARNGISGEDSREDAQRVIADKFQRDGAAIIVIDESDIKSVFEGVSFYQIVKNELVRLRFGL</sequence>